<name>A0ABD2NCX7_9CUCU</name>
<proteinExistence type="inferred from homology"/>
<sequence>MFVIFKYSHGYPKFASIRLFNMATSVLLPPTEKVKGLKELNRKLFEKTVLVPSLHLDKSTVSKAIPIIKKYLLKLENFKAVQPCNSDVTIYLNPDKVKHWTCISEEDSSQLYSLGVSNNNLKFEDITLTYNNYTYDIILKSVLPGDNDGLSSFTKIGHILHVNLREHLLPYKKLIGEVLLEKVKNCKSVVNKLDMIDNTYRNFEMEILSGEDNMQTSVKENGCLFEFDFSTVYWNSRLCTEHERIIEIVKSNDLFIDVFAGVGPFSIPIAKKGCYVHANDLNPESYRWLNHNMKINKVKEDYIKTYNKDGKDFIKTEVKNILMKNINNYNIHIVMNLPALAVEFVPHFVGLLKENTLEIIKPPVLYVYCFAKGSETNTDFTAIAKTSVIKNIGFDISDKIINIFEVRTVSNFKKMMRVSLKLDKDILIGTTENLKRKRDDIEQDTQKILKCENGEEKTQ</sequence>
<dbReference type="Gene3D" id="3.30.300.110">
    <property type="entry name" value="Met-10+ protein-like domains"/>
    <property type="match status" value="1"/>
</dbReference>
<evidence type="ECO:0000256" key="8">
    <source>
        <dbReference type="ARBA" id="ARBA00023242"/>
    </source>
</evidence>
<evidence type="ECO:0000256" key="4">
    <source>
        <dbReference type="ARBA" id="ARBA00022679"/>
    </source>
</evidence>
<comment type="function">
    <text evidence="9">Involved in mitochondrial tRNA methylation. Specifically methylates the N1 position of guanosine-37 in various tRNAs. Methylation is not dependent on the nature of the nucleoside 5' of the target nucleoside. This is the first step in the biosynthesis of wybutosine (yW), a modified base adjacent to the anticodon of tRNAs and required for accurate decoding.</text>
</comment>
<comment type="subunit">
    <text evidence="11">Monomer.</text>
</comment>
<feature type="binding site" evidence="11">
    <location>
        <begin position="280"/>
        <end position="281"/>
    </location>
    <ligand>
        <name>S-adenosyl-L-methionine</name>
        <dbReference type="ChEBI" id="CHEBI:59789"/>
    </ligand>
</feature>
<dbReference type="AlphaFoldDB" id="A0ABD2NCX7"/>
<keyword evidence="4 11" id="KW-0808">Transferase</keyword>
<evidence type="ECO:0000256" key="10">
    <source>
        <dbReference type="ARBA" id="ARBA00047783"/>
    </source>
</evidence>
<keyword evidence="14" id="KW-1185">Reference proteome</keyword>
<evidence type="ECO:0000256" key="5">
    <source>
        <dbReference type="ARBA" id="ARBA00022691"/>
    </source>
</evidence>
<feature type="binding site" evidence="11">
    <location>
        <begin position="309"/>
        <end position="310"/>
    </location>
    <ligand>
        <name>S-adenosyl-L-methionine</name>
        <dbReference type="ChEBI" id="CHEBI:59789"/>
    </ligand>
</feature>
<evidence type="ECO:0000313" key="13">
    <source>
        <dbReference type="EMBL" id="KAL3276526.1"/>
    </source>
</evidence>
<evidence type="ECO:0000256" key="6">
    <source>
        <dbReference type="ARBA" id="ARBA00022694"/>
    </source>
</evidence>
<dbReference type="Pfam" id="PF25133">
    <property type="entry name" value="TYW2_N_2"/>
    <property type="match status" value="1"/>
</dbReference>
<dbReference type="GO" id="GO:0005634">
    <property type="term" value="C:nucleus"/>
    <property type="evidence" value="ECO:0007669"/>
    <property type="project" value="UniProtKB-SubCell"/>
</dbReference>
<evidence type="ECO:0000256" key="9">
    <source>
        <dbReference type="ARBA" id="ARBA00045951"/>
    </source>
</evidence>
<gene>
    <name evidence="13" type="ORF">HHI36_011903</name>
</gene>
<dbReference type="InterPro" id="IPR056744">
    <property type="entry name" value="TRM5/TYW2-like_N"/>
</dbReference>
<evidence type="ECO:0000256" key="1">
    <source>
        <dbReference type="ARBA" id="ARBA00009775"/>
    </source>
</evidence>
<comment type="subcellular location">
    <subcellularLocation>
        <location evidence="11">Mitochondrion matrix</location>
    </subcellularLocation>
    <subcellularLocation>
        <location evidence="11">Nucleus</location>
    </subcellularLocation>
    <subcellularLocation>
        <location evidence="11">Cytoplasm</location>
    </subcellularLocation>
    <text evidence="11">Predominantly in the mitochondria and in the nucleus.</text>
</comment>
<dbReference type="HAMAP" id="MF_03152">
    <property type="entry name" value="TRM5"/>
    <property type="match status" value="1"/>
</dbReference>
<dbReference type="EC" id="2.1.1.228" evidence="11"/>
<dbReference type="InterPro" id="IPR029063">
    <property type="entry name" value="SAM-dependent_MTases_sf"/>
</dbReference>
<dbReference type="Proteomes" id="UP001516400">
    <property type="component" value="Unassembled WGS sequence"/>
</dbReference>
<protein>
    <recommendedName>
        <fullName evidence="11">tRNA (guanine(37)-N1)-methyltransferase</fullName>
        <ecNumber evidence="11">2.1.1.228</ecNumber>
    </recommendedName>
    <alternativeName>
        <fullName evidence="11">M1G-methyltransferase</fullName>
    </alternativeName>
    <alternativeName>
        <fullName evidence="11">tRNA [GM37] methyltransferase</fullName>
    </alternativeName>
    <alternativeName>
        <fullName evidence="11">tRNA methyltransferase 5 homolog</fullName>
    </alternativeName>
</protein>
<dbReference type="GO" id="GO:0070901">
    <property type="term" value="P:mitochondrial tRNA methylation"/>
    <property type="evidence" value="ECO:0007669"/>
    <property type="project" value="UniProtKB-ARBA"/>
</dbReference>
<dbReference type="PROSITE" id="PS51684">
    <property type="entry name" value="SAM_MT_TRM5_TYW2"/>
    <property type="match status" value="1"/>
</dbReference>
<dbReference type="PANTHER" id="PTHR23245">
    <property type="entry name" value="TRNA METHYLTRANSFERASE"/>
    <property type="match status" value="1"/>
</dbReference>
<dbReference type="Pfam" id="PF02475">
    <property type="entry name" value="TRM5-TYW2_MTfase"/>
    <property type="match status" value="1"/>
</dbReference>
<keyword evidence="7 11" id="KW-0496">Mitochondrion</keyword>
<comment type="catalytic activity">
    <reaction evidence="10 11">
        <text>guanosine(37) in tRNA + S-adenosyl-L-methionine = N(1)-methylguanosine(37) in tRNA + S-adenosyl-L-homocysteine + H(+)</text>
        <dbReference type="Rhea" id="RHEA:36899"/>
        <dbReference type="Rhea" id="RHEA-COMP:10145"/>
        <dbReference type="Rhea" id="RHEA-COMP:10147"/>
        <dbReference type="ChEBI" id="CHEBI:15378"/>
        <dbReference type="ChEBI" id="CHEBI:57856"/>
        <dbReference type="ChEBI" id="CHEBI:59789"/>
        <dbReference type="ChEBI" id="CHEBI:73542"/>
        <dbReference type="ChEBI" id="CHEBI:74269"/>
        <dbReference type="EC" id="2.1.1.228"/>
    </reaction>
</comment>
<dbReference type="InterPro" id="IPR056743">
    <property type="entry name" value="TRM5-TYW2-like_MTfase"/>
</dbReference>
<dbReference type="SUPFAM" id="SSF53335">
    <property type="entry name" value="S-adenosyl-L-methionine-dependent methyltransferases"/>
    <property type="match status" value="1"/>
</dbReference>
<reference evidence="13 14" key="1">
    <citation type="journal article" date="2021" name="BMC Biol.">
        <title>Horizontally acquired antibacterial genes associated with adaptive radiation of ladybird beetles.</title>
        <authorList>
            <person name="Li H.S."/>
            <person name="Tang X.F."/>
            <person name="Huang Y.H."/>
            <person name="Xu Z.Y."/>
            <person name="Chen M.L."/>
            <person name="Du X.Y."/>
            <person name="Qiu B.Y."/>
            <person name="Chen P.T."/>
            <person name="Zhang W."/>
            <person name="Slipinski A."/>
            <person name="Escalona H.E."/>
            <person name="Waterhouse R.M."/>
            <person name="Zwick A."/>
            <person name="Pang H."/>
        </authorList>
    </citation>
    <scope>NUCLEOTIDE SEQUENCE [LARGE SCALE GENOMIC DNA]</scope>
    <source>
        <strain evidence="13">SYSU2018</strain>
    </source>
</reference>
<comment type="similarity">
    <text evidence="1">Belongs to the class I-like SAM-binding methyltransferase superfamily. TRM5/TYW2 family.</text>
</comment>
<evidence type="ECO:0000256" key="2">
    <source>
        <dbReference type="ARBA" id="ARBA00022490"/>
    </source>
</evidence>
<dbReference type="GO" id="GO:0052906">
    <property type="term" value="F:tRNA (guanine(37)-N1)-methyltransferase activity"/>
    <property type="evidence" value="ECO:0007669"/>
    <property type="project" value="UniProtKB-UniRule"/>
</dbReference>
<evidence type="ECO:0000259" key="12">
    <source>
        <dbReference type="PROSITE" id="PS51684"/>
    </source>
</evidence>
<evidence type="ECO:0000256" key="11">
    <source>
        <dbReference type="HAMAP-Rule" id="MF_03152"/>
    </source>
</evidence>
<dbReference type="EMBL" id="JABFTP020000103">
    <property type="protein sequence ID" value="KAL3276526.1"/>
    <property type="molecule type" value="Genomic_DNA"/>
</dbReference>
<keyword evidence="3 11" id="KW-0489">Methyltransferase</keyword>
<dbReference type="InterPro" id="IPR030382">
    <property type="entry name" value="MeTrfase_TRM5/TYW2"/>
</dbReference>
<feature type="binding site" evidence="11">
    <location>
        <position position="242"/>
    </location>
    <ligand>
        <name>S-adenosyl-L-methionine</name>
        <dbReference type="ChEBI" id="CHEBI:59789"/>
    </ligand>
</feature>
<feature type="domain" description="SAM-dependent methyltransferase TRM5/TYW2-type" evidence="12">
    <location>
        <begin position="153"/>
        <end position="424"/>
    </location>
</feature>
<comment type="similarity">
    <text evidence="11">Belongs to the TRM5 / TYW2 family.</text>
</comment>
<evidence type="ECO:0000313" key="14">
    <source>
        <dbReference type="Proteomes" id="UP001516400"/>
    </source>
</evidence>
<dbReference type="GO" id="GO:0005759">
    <property type="term" value="C:mitochondrial matrix"/>
    <property type="evidence" value="ECO:0007669"/>
    <property type="project" value="UniProtKB-SubCell"/>
</dbReference>
<comment type="caution">
    <text evidence="13">The sequence shown here is derived from an EMBL/GenBank/DDBJ whole genome shotgun (WGS) entry which is preliminary data.</text>
</comment>
<evidence type="ECO:0000256" key="3">
    <source>
        <dbReference type="ARBA" id="ARBA00022603"/>
    </source>
</evidence>
<comment type="function">
    <text evidence="11">Specifically methylates the N1 position of guanosine-37 in various cytoplasmic and mitochondrial tRNAs. Methylation is not dependent on the nature of the nucleoside 5' of the target nucleoside. This is the first step in the biosynthesis of wybutosine (yW), a modified base adjacent to the anticodon of tRNAs and required for accurate decoding.</text>
</comment>
<keyword evidence="6 11" id="KW-0819">tRNA processing</keyword>
<feature type="binding site" evidence="11">
    <location>
        <position position="336"/>
    </location>
    <ligand>
        <name>S-adenosyl-L-methionine</name>
        <dbReference type="ChEBI" id="CHEBI:59789"/>
    </ligand>
</feature>
<organism evidence="13 14">
    <name type="scientific">Cryptolaemus montrouzieri</name>
    <dbReference type="NCBI Taxonomy" id="559131"/>
    <lineage>
        <taxon>Eukaryota</taxon>
        <taxon>Metazoa</taxon>
        <taxon>Ecdysozoa</taxon>
        <taxon>Arthropoda</taxon>
        <taxon>Hexapoda</taxon>
        <taxon>Insecta</taxon>
        <taxon>Pterygota</taxon>
        <taxon>Neoptera</taxon>
        <taxon>Endopterygota</taxon>
        <taxon>Coleoptera</taxon>
        <taxon>Polyphaga</taxon>
        <taxon>Cucujiformia</taxon>
        <taxon>Coccinelloidea</taxon>
        <taxon>Coccinellidae</taxon>
        <taxon>Scymninae</taxon>
        <taxon>Scymnini</taxon>
        <taxon>Cryptolaemus</taxon>
    </lineage>
</organism>
<accession>A0ABD2NCX7</accession>
<keyword evidence="8 11" id="KW-0539">Nucleus</keyword>
<dbReference type="PANTHER" id="PTHR23245:SF36">
    <property type="entry name" value="TRNA (GUANINE(37)-N1)-METHYLTRANSFERASE"/>
    <property type="match status" value="1"/>
</dbReference>
<dbReference type="FunFam" id="3.30.300.110:FF:000001">
    <property type="entry name" value="tRNA (guanine(37)-N1)-methyltransferase"/>
    <property type="match status" value="1"/>
</dbReference>
<keyword evidence="2 11" id="KW-0963">Cytoplasm</keyword>
<dbReference type="InterPro" id="IPR025792">
    <property type="entry name" value="tRNA_Gua_MeTrfase_euk"/>
</dbReference>
<evidence type="ECO:0000256" key="7">
    <source>
        <dbReference type="ARBA" id="ARBA00023128"/>
    </source>
</evidence>
<dbReference type="Gene3D" id="3.40.50.150">
    <property type="entry name" value="Vaccinia Virus protein VP39"/>
    <property type="match status" value="1"/>
</dbReference>
<dbReference type="CDD" id="cd02440">
    <property type="entry name" value="AdoMet_MTases"/>
    <property type="match status" value="1"/>
</dbReference>
<keyword evidence="5 11" id="KW-0949">S-adenosyl-L-methionine</keyword>